<evidence type="ECO:0000256" key="2">
    <source>
        <dbReference type="ARBA" id="ARBA00022679"/>
    </source>
</evidence>
<protein>
    <recommendedName>
        <fullName evidence="3 5">Citrate synthase</fullName>
    </recommendedName>
</protein>
<evidence type="ECO:0000313" key="7">
    <source>
        <dbReference type="Proteomes" id="UP000177798"/>
    </source>
</evidence>
<dbReference type="AlphaFoldDB" id="A0A1D9PZI4"/>
<name>A0A1D9PZI4_SCLS1</name>
<dbReference type="PANTHER" id="PTHR11739:SF4">
    <property type="entry name" value="CITRATE SYNTHASE, PEROXISOMAL"/>
    <property type="match status" value="1"/>
</dbReference>
<dbReference type="PROSITE" id="PS00480">
    <property type="entry name" value="CITRATE_SYNTHASE"/>
    <property type="match status" value="1"/>
</dbReference>
<dbReference type="PANTHER" id="PTHR11739">
    <property type="entry name" value="CITRATE SYNTHASE"/>
    <property type="match status" value="1"/>
</dbReference>
<dbReference type="InterPro" id="IPR036969">
    <property type="entry name" value="Citrate_synthase_sf"/>
</dbReference>
<dbReference type="GO" id="GO:0006099">
    <property type="term" value="P:tricarboxylic acid cycle"/>
    <property type="evidence" value="ECO:0007669"/>
    <property type="project" value="InterPro"/>
</dbReference>
<dbReference type="EMBL" id="CP017816">
    <property type="protein sequence ID" value="APA08097.1"/>
    <property type="molecule type" value="Genomic_DNA"/>
</dbReference>
<evidence type="ECO:0000256" key="5">
    <source>
        <dbReference type="RuleBase" id="RU000441"/>
    </source>
</evidence>
<sequence length="402" mass="44642">MISTAGWNRSPLEHYSKGLKVLDMGFQNTAVCKSRITHIDGNLGKIQFRQYSLDYLLEHHDFIEVAYLLIWGHLPSCAETQNFEGELFKQSNPPDIVIEVVRSFPRGTPNFLIIVAGLSAWAAYSADHIPIHTGKNIYLGNPDAVDSGIIRTMSALSVVIALTSCHQQGKQFRSPDARNSFVCNQLLMMGIVNSETGKPDSWAERQLNKLWIIYADHEMTNSTAAFLHVTSTLADPISGCMASLLSASGPLHAGAIDLAYRSFQQIGSKENVAKLIADVKAKKQRLFGYGHRIYKTVDPRIYHLRKMMDDLAVKTASNPLLSIAMEIDRIASQDTYFTSRNLKANADLYGCFVFSALGFEPEIITAAAAMARSSGVMAHWREAMSDRPNIWRPQQVFTGVVL</sequence>
<dbReference type="InterPro" id="IPR016143">
    <property type="entry name" value="Citrate_synth-like_sm_a-sub"/>
</dbReference>
<dbReference type="InterPro" id="IPR016142">
    <property type="entry name" value="Citrate_synth-like_lrg_a-sub"/>
</dbReference>
<accession>A0A1D9PZI4</accession>
<dbReference type="VEuPathDB" id="FungiDB:sscle_03g028670"/>
<keyword evidence="2 3" id="KW-0808">Transferase</keyword>
<evidence type="ECO:0000256" key="3">
    <source>
        <dbReference type="PIRNR" id="PIRNR001369"/>
    </source>
</evidence>
<feature type="active site" evidence="4">
    <location>
        <position position="347"/>
    </location>
</feature>
<organism evidence="6 7">
    <name type="scientific">Sclerotinia sclerotiorum (strain ATCC 18683 / 1980 / Ss-1)</name>
    <name type="common">White mold</name>
    <name type="synonym">Whetzelinia sclerotiorum</name>
    <dbReference type="NCBI Taxonomy" id="665079"/>
    <lineage>
        <taxon>Eukaryota</taxon>
        <taxon>Fungi</taxon>
        <taxon>Dikarya</taxon>
        <taxon>Ascomycota</taxon>
        <taxon>Pezizomycotina</taxon>
        <taxon>Leotiomycetes</taxon>
        <taxon>Helotiales</taxon>
        <taxon>Sclerotiniaceae</taxon>
        <taxon>Sclerotinia</taxon>
    </lineage>
</organism>
<dbReference type="GO" id="GO:0046912">
    <property type="term" value="F:acyltransferase activity, acyl groups converted into alkyl on transfer"/>
    <property type="evidence" value="ECO:0007669"/>
    <property type="project" value="InterPro"/>
</dbReference>
<dbReference type="InterPro" id="IPR019810">
    <property type="entry name" value="Citrate_synthase_AS"/>
</dbReference>
<evidence type="ECO:0000256" key="1">
    <source>
        <dbReference type="ARBA" id="ARBA00010566"/>
    </source>
</evidence>
<evidence type="ECO:0000313" key="6">
    <source>
        <dbReference type="EMBL" id="APA08097.1"/>
    </source>
</evidence>
<dbReference type="OrthoDB" id="435022at2759"/>
<dbReference type="Gene3D" id="1.10.580.10">
    <property type="entry name" value="Citrate Synthase, domain 1"/>
    <property type="match status" value="1"/>
</dbReference>
<dbReference type="Pfam" id="PF00285">
    <property type="entry name" value="Citrate_synt"/>
    <property type="match status" value="1"/>
</dbReference>
<dbReference type="InterPro" id="IPR002020">
    <property type="entry name" value="Citrate_synthase"/>
</dbReference>
<dbReference type="SUPFAM" id="SSF48256">
    <property type="entry name" value="Citrate synthase"/>
    <property type="match status" value="1"/>
</dbReference>
<dbReference type="PIRSF" id="PIRSF001369">
    <property type="entry name" value="Citrate_synth"/>
    <property type="match status" value="1"/>
</dbReference>
<dbReference type="Proteomes" id="UP000177798">
    <property type="component" value="Chromosome 3"/>
</dbReference>
<dbReference type="Gene3D" id="1.10.230.10">
    <property type="entry name" value="Cytochrome P450-Terp, domain 2"/>
    <property type="match status" value="1"/>
</dbReference>
<comment type="similarity">
    <text evidence="1 3 5">Belongs to the citrate synthase family.</text>
</comment>
<proteinExistence type="inferred from homology"/>
<dbReference type="FunFam" id="1.10.230.10:FF:000013">
    <property type="entry name" value="Citrate synthase"/>
    <property type="match status" value="1"/>
</dbReference>
<evidence type="ECO:0000256" key="4">
    <source>
        <dbReference type="PIRSR" id="PIRSR001369-1"/>
    </source>
</evidence>
<dbReference type="InterPro" id="IPR024176">
    <property type="entry name" value="Citrate_synthase_bac-typ"/>
</dbReference>
<dbReference type="PRINTS" id="PR00143">
    <property type="entry name" value="CITRTSNTHASE"/>
</dbReference>
<feature type="active site" evidence="4">
    <location>
        <position position="291"/>
    </location>
</feature>
<gene>
    <name evidence="6" type="ORF">sscle_03g028670</name>
</gene>
<reference evidence="7" key="1">
    <citation type="journal article" date="2017" name="Genome Biol. Evol.">
        <title>The complete genome sequence of the phytopathogenic fungus Sclerotinia sclerotiorum reveals insights into the genome architecture of broad host range pathogens.</title>
        <authorList>
            <person name="Derbyshire M."/>
            <person name="Denton-Giles M."/>
            <person name="Hegedus D."/>
            <person name="Seifbarghy S."/>
            <person name="Rollins J."/>
            <person name="van Kan J."/>
            <person name="Seidl M.F."/>
            <person name="Faino L."/>
            <person name="Mbengue M."/>
            <person name="Navaud O."/>
            <person name="Raffaele S."/>
            <person name="Hammond-Kosack K."/>
            <person name="Heard S."/>
            <person name="Oliver R."/>
        </authorList>
    </citation>
    <scope>NUCLEOTIDE SEQUENCE [LARGE SCALE GENOMIC DNA]</scope>
    <source>
        <strain evidence="7">ATCC 18683 / 1980 / Ss-1</strain>
    </source>
</reference>